<accession>A0A8S0WCZ2</accession>
<keyword evidence="2" id="KW-1185">Reference proteome</keyword>
<gene>
    <name evidence="1" type="ORF">METHB2_850009</name>
</gene>
<comment type="caution">
    <text evidence="1">The sequence shown here is derived from an EMBL/GenBank/DDBJ whole genome shotgun (WGS) entry which is preliminary data.</text>
</comment>
<reference evidence="1 2" key="1">
    <citation type="submission" date="2020-02" db="EMBL/GenBank/DDBJ databases">
        <authorList>
            <person name="Hogendoorn C."/>
        </authorList>
    </citation>
    <scope>NUCLEOTIDE SEQUENCE [LARGE SCALE GENOMIC DNA]</scope>
    <source>
        <strain evidence="1">METHB21</strain>
    </source>
</reference>
<evidence type="ECO:0000313" key="2">
    <source>
        <dbReference type="Proteomes" id="UP000494216"/>
    </source>
</evidence>
<protein>
    <submittedName>
        <fullName evidence="1">Uncharacterized protein</fullName>
    </submittedName>
</protein>
<evidence type="ECO:0000313" key="1">
    <source>
        <dbReference type="EMBL" id="CAA9892855.1"/>
    </source>
</evidence>
<dbReference type="Proteomes" id="UP000494216">
    <property type="component" value="Unassembled WGS sequence"/>
</dbReference>
<proteinExistence type="predicted"/>
<dbReference type="EMBL" id="CADCXN010000119">
    <property type="protein sequence ID" value="CAA9892855.1"/>
    <property type="molecule type" value="Genomic_DNA"/>
</dbReference>
<sequence>MVVLGAQRKAQPRSVSGVDWSAWLSMERRNEFIGGNTSLFQNPTQCSSF</sequence>
<name>A0A8S0WCZ2_9GAMM</name>
<dbReference type="AlphaFoldDB" id="A0A8S0WCZ2"/>
<organism evidence="1 2">
    <name type="scientific">Candidatus Methylobacter favarea</name>
    <dbReference type="NCBI Taxonomy" id="2707345"/>
    <lineage>
        <taxon>Bacteria</taxon>
        <taxon>Pseudomonadati</taxon>
        <taxon>Pseudomonadota</taxon>
        <taxon>Gammaproteobacteria</taxon>
        <taxon>Methylococcales</taxon>
        <taxon>Methylococcaceae</taxon>
        <taxon>Methylobacter</taxon>
    </lineage>
</organism>